<evidence type="ECO:0000313" key="6">
    <source>
        <dbReference type="Proteomes" id="UP000569914"/>
    </source>
</evidence>
<evidence type="ECO:0000256" key="1">
    <source>
        <dbReference type="ARBA" id="ARBA00037217"/>
    </source>
</evidence>
<dbReference type="InterPro" id="IPR036188">
    <property type="entry name" value="FAD/NAD-bd_sf"/>
</dbReference>
<reference evidence="5 6" key="1">
    <citation type="submission" date="2020-07" db="EMBL/GenBank/DDBJ databases">
        <title>Sequencing the genomes of 1000 actinobacteria strains.</title>
        <authorList>
            <person name="Klenk H.-P."/>
        </authorList>
    </citation>
    <scope>NUCLEOTIDE SEQUENCE [LARGE SCALE GENOMIC DNA]</scope>
    <source>
        <strain evidence="5 6">DSM 22083</strain>
    </source>
</reference>
<dbReference type="Pfam" id="PF01593">
    <property type="entry name" value="Amino_oxidase"/>
    <property type="match status" value="1"/>
</dbReference>
<accession>A0A7Y9I3D1</accession>
<evidence type="ECO:0000313" key="5">
    <source>
        <dbReference type="EMBL" id="NYE69443.1"/>
    </source>
</evidence>
<dbReference type="AlphaFoldDB" id="A0A7Y9I3D1"/>
<evidence type="ECO:0000256" key="3">
    <source>
        <dbReference type="ARBA" id="ARBA00040298"/>
    </source>
</evidence>
<proteinExistence type="predicted"/>
<dbReference type="SUPFAM" id="SSF51905">
    <property type="entry name" value="FAD/NAD(P)-binding domain"/>
    <property type="match status" value="1"/>
</dbReference>
<dbReference type="Proteomes" id="UP000569914">
    <property type="component" value="Unassembled WGS sequence"/>
</dbReference>
<feature type="domain" description="Amine oxidase" evidence="4">
    <location>
        <begin position="13"/>
        <end position="329"/>
    </location>
</feature>
<dbReference type="InterPro" id="IPR002937">
    <property type="entry name" value="Amino_oxidase"/>
</dbReference>
<sequence>MRDAVIIGSGPNGLVAANLLADRGWNVLVLEAQPEPGGAVRSDTDVQPGYVHDTFSSFYPLAAVSPALGGLGLEAFGLDWVHAPAVIGHPLPDGDWAILHRDPELTATDLDHDHPGDGDAWLALYERWRAAGTQLTTALLQPFPPLGPGLALLARLRRAGGLGFVRLLLEPASTLAERRFGGERARLLLTGLAAHADIPLAASGSGLMGLLLAMVGHTHGFPVPRGGAGSLTRSLTERLATRGGELRCDSRVDSVLLDRGRAVGVRTADGERIRTRAVIADVPATSLYGDLIAAEDLPARVRAAMAVFDPDPATFKIDWALSGPVPWRTPPVVAPGTVHLADSTDDLALAVAQVAHHRVPARPFLLVGQMAITDPSRAPAGAESLWAYTHLPREIHADEAGVIKGGRLSADDQERFADRVQDRLRRYAPDFDSTVLARRILGPAELEERNEGLPDGALGGGTAGLHQQLIFRPIPGTGRPTTPFRGLYLASSSAHPGGAVHGACGANAARAALTAAALGRLSRSA</sequence>
<dbReference type="PANTHER" id="PTHR10668">
    <property type="entry name" value="PHYTOENE DEHYDROGENASE"/>
    <property type="match status" value="1"/>
</dbReference>
<gene>
    <name evidence="5" type="ORF">BKA15_000772</name>
</gene>
<organism evidence="5 6">
    <name type="scientific">Microlunatus parietis</name>
    <dbReference type="NCBI Taxonomy" id="682979"/>
    <lineage>
        <taxon>Bacteria</taxon>
        <taxon>Bacillati</taxon>
        <taxon>Actinomycetota</taxon>
        <taxon>Actinomycetes</taxon>
        <taxon>Propionibacteriales</taxon>
        <taxon>Propionibacteriaceae</taxon>
        <taxon>Microlunatus</taxon>
    </lineage>
</organism>
<comment type="caution">
    <text evidence="5">The sequence shown here is derived from an EMBL/GenBank/DDBJ whole genome shotgun (WGS) entry which is preliminary data.</text>
</comment>
<dbReference type="PANTHER" id="PTHR10668:SF105">
    <property type="entry name" value="DEHYDROGENASE-RELATED"/>
    <property type="match status" value="1"/>
</dbReference>
<comment type="function">
    <text evidence="1">Probable oxidoreductase that may play a role as regulator of mitochondrial function.</text>
</comment>
<dbReference type="PRINTS" id="PR00411">
    <property type="entry name" value="PNDRDTASEI"/>
</dbReference>
<dbReference type="Gene3D" id="3.50.50.60">
    <property type="entry name" value="FAD/NAD(P)-binding domain"/>
    <property type="match status" value="2"/>
</dbReference>
<protein>
    <recommendedName>
        <fullName evidence="3">Pyridine nucleotide-disulfide oxidoreductase domain-containing protein 2</fullName>
    </recommendedName>
</protein>
<dbReference type="GO" id="GO:0016491">
    <property type="term" value="F:oxidoreductase activity"/>
    <property type="evidence" value="ECO:0007669"/>
    <property type="project" value="InterPro"/>
</dbReference>
<evidence type="ECO:0000256" key="2">
    <source>
        <dbReference type="ARBA" id="ARBA00038825"/>
    </source>
</evidence>
<name>A0A7Y9I3D1_9ACTN</name>
<keyword evidence="6" id="KW-1185">Reference proteome</keyword>
<dbReference type="EMBL" id="JACCBU010000001">
    <property type="protein sequence ID" value="NYE69443.1"/>
    <property type="molecule type" value="Genomic_DNA"/>
</dbReference>
<dbReference type="RefSeq" id="WP_312878812.1">
    <property type="nucleotide sequence ID" value="NZ_JACCBU010000001.1"/>
</dbReference>
<comment type="subunit">
    <text evidence="2">Interacts with COX5B; this interaction may contribute to localize PYROXD2 to the inner face of the inner mitochondrial membrane.</text>
</comment>
<evidence type="ECO:0000259" key="4">
    <source>
        <dbReference type="Pfam" id="PF01593"/>
    </source>
</evidence>